<dbReference type="PANTHER" id="PTHR37308:SF1">
    <property type="entry name" value="POLYPRENYL-PHOSPHATE TRANSPORTER"/>
    <property type="match status" value="1"/>
</dbReference>
<feature type="transmembrane region" description="Helical" evidence="1">
    <location>
        <begin position="54"/>
        <end position="78"/>
    </location>
</feature>
<dbReference type="InterPro" id="IPR007163">
    <property type="entry name" value="VCA0040-like"/>
</dbReference>
<evidence type="ECO:0000256" key="1">
    <source>
        <dbReference type="SAM" id="Phobius"/>
    </source>
</evidence>
<protein>
    <submittedName>
        <fullName evidence="2">DUF368 domain-containing protein</fullName>
    </submittedName>
</protein>
<evidence type="ECO:0000313" key="3">
    <source>
        <dbReference type="Proteomes" id="UP000298325"/>
    </source>
</evidence>
<keyword evidence="1" id="KW-1133">Transmembrane helix</keyword>
<feature type="transmembrane region" description="Helical" evidence="1">
    <location>
        <begin position="6"/>
        <end position="25"/>
    </location>
</feature>
<organism evidence="2 3">
    <name type="scientific">Marinobacter confluentis</name>
    <dbReference type="NCBI Taxonomy" id="1697557"/>
    <lineage>
        <taxon>Bacteria</taxon>
        <taxon>Pseudomonadati</taxon>
        <taxon>Pseudomonadota</taxon>
        <taxon>Gammaproteobacteria</taxon>
        <taxon>Pseudomonadales</taxon>
        <taxon>Marinobacteraceae</taxon>
        <taxon>Marinobacter</taxon>
    </lineage>
</organism>
<comment type="caution">
    <text evidence="2">The sequence shown here is derived from an EMBL/GenBank/DDBJ whole genome shotgun (WGS) entry which is preliminary data.</text>
</comment>
<keyword evidence="1" id="KW-0472">Membrane</keyword>
<feature type="transmembrane region" description="Helical" evidence="1">
    <location>
        <begin position="84"/>
        <end position="101"/>
    </location>
</feature>
<name>A0A4Z1CJT2_9GAMM</name>
<reference evidence="2 3" key="1">
    <citation type="submission" date="2019-04" db="EMBL/GenBank/DDBJ databases">
        <authorList>
            <person name="Park S."/>
            <person name="Yoon J.-H."/>
        </authorList>
    </citation>
    <scope>NUCLEOTIDE SEQUENCE [LARGE SCALE GENOMIC DNA]</scope>
    <source>
        <strain evidence="2 3">HJM-18</strain>
    </source>
</reference>
<gene>
    <name evidence="2" type="ORF">E5Q11_05450</name>
</gene>
<dbReference type="EMBL" id="SRPF01000001">
    <property type="protein sequence ID" value="TGN42062.1"/>
    <property type="molecule type" value="Genomic_DNA"/>
</dbReference>
<keyword evidence="1" id="KW-0812">Transmembrane</keyword>
<dbReference type="Proteomes" id="UP000298325">
    <property type="component" value="Unassembled WGS sequence"/>
</dbReference>
<evidence type="ECO:0000313" key="2">
    <source>
        <dbReference type="EMBL" id="TGN42062.1"/>
    </source>
</evidence>
<feature type="transmembrane region" description="Helical" evidence="1">
    <location>
        <begin position="140"/>
        <end position="169"/>
    </location>
</feature>
<dbReference type="Pfam" id="PF04018">
    <property type="entry name" value="VCA0040-like"/>
    <property type="match status" value="1"/>
</dbReference>
<accession>A0A4Z1CJT2</accession>
<dbReference type="OrthoDB" id="9793746at2"/>
<feature type="transmembrane region" description="Helical" evidence="1">
    <location>
        <begin position="181"/>
        <end position="206"/>
    </location>
</feature>
<dbReference type="AlphaFoldDB" id="A0A4Z1CJT2"/>
<proteinExistence type="predicted"/>
<feature type="transmembrane region" description="Helical" evidence="1">
    <location>
        <begin position="110"/>
        <end position="128"/>
    </location>
</feature>
<keyword evidence="3" id="KW-1185">Reference proteome</keyword>
<dbReference type="PANTHER" id="PTHR37308">
    <property type="entry name" value="INTEGRAL MEMBRANE PROTEIN"/>
    <property type="match status" value="1"/>
</dbReference>
<feature type="transmembrane region" description="Helical" evidence="1">
    <location>
        <begin position="268"/>
        <end position="289"/>
    </location>
</feature>
<sequence>MGAADIVPGVSGGTIAFITGIYFRLLQAISGLPEAAWQNLLKGRFRQFWQACDGTFLLCLLSGILVSIAALAAVISYALEAYPILIWSFFFGLIVASVWHVSRQVRSPRAVLLVPFVLGVVFAWWVGGLSGTPLEPSLPMFFGAGAVAICAMILPGISGSFILVILGMYAPVLDAIRAPDLAILAVFAVGCLIGLLSVARLITWAFSRFHDLVLALLIGFMVGALDKVWPWKETLTWRTNSSGEEVPLNEASISPLSYAEQAGQDPQLILAGLFALLGLVMVLAIEWVGRKK</sequence>